<organism evidence="1 2">
    <name type="scientific">Streptomyces bohaiensis</name>
    <dbReference type="NCBI Taxonomy" id="1431344"/>
    <lineage>
        <taxon>Bacteria</taxon>
        <taxon>Bacillati</taxon>
        <taxon>Actinomycetota</taxon>
        <taxon>Actinomycetes</taxon>
        <taxon>Kitasatosporales</taxon>
        <taxon>Streptomycetaceae</taxon>
        <taxon>Streptomyces</taxon>
    </lineage>
</organism>
<protein>
    <submittedName>
        <fullName evidence="1">Type VII secretion system-associated protein</fullName>
    </submittedName>
</protein>
<dbReference type="NCBIfam" id="NF033533">
    <property type="entry name" value="lone7_assoc_B"/>
    <property type="match status" value="1"/>
</dbReference>
<sequence>MSTDDSGEGAGTLEMNKDGLRRFRENEVDAVRKAIEKIRKGDGAYSMRQLSGRESLDDSDMNDRQRPLALGRMVSGSGPGAAVNDNIKTVAGALDGILDDQVALFEQIMTNLETTIDELLEEQGASLEDIDGQAMLDVFVEVETELTGNYTSSDSSD</sequence>
<accession>A0ABX1CA44</accession>
<dbReference type="InterPro" id="IPR049801">
    <property type="entry name" value="T7SS_assoc-like"/>
</dbReference>
<evidence type="ECO:0000313" key="1">
    <source>
        <dbReference type="EMBL" id="NJQ16004.1"/>
    </source>
</evidence>
<dbReference type="Proteomes" id="UP000727056">
    <property type="component" value="Unassembled WGS sequence"/>
</dbReference>
<proteinExistence type="predicted"/>
<keyword evidence="2" id="KW-1185">Reference proteome</keyword>
<name>A0ABX1CA44_9ACTN</name>
<dbReference type="EMBL" id="JAAVJC010000111">
    <property type="protein sequence ID" value="NJQ16004.1"/>
    <property type="molecule type" value="Genomic_DNA"/>
</dbReference>
<gene>
    <name evidence="1" type="ORF">HCN52_13875</name>
</gene>
<evidence type="ECO:0000313" key="2">
    <source>
        <dbReference type="Proteomes" id="UP000727056"/>
    </source>
</evidence>
<dbReference type="RefSeq" id="WP_168088749.1">
    <property type="nucleotide sequence ID" value="NZ_BHZH01000096.1"/>
</dbReference>
<comment type="caution">
    <text evidence="1">The sequence shown here is derived from an EMBL/GenBank/DDBJ whole genome shotgun (WGS) entry which is preliminary data.</text>
</comment>
<reference evidence="1 2" key="1">
    <citation type="submission" date="2020-03" db="EMBL/GenBank/DDBJ databases">
        <title>Draft genome of Streptomyces sp. ventii, isolated from the Axial Seamount in the Pacific Ocean, and resequencing of the two type strains Streptomyces lonarensis strain NCL 716 and Streptomyces bohaiensis strain 11A07.</title>
        <authorList>
            <person name="Loughran R.M."/>
            <person name="Pfannmuller K.M."/>
            <person name="Wasson B.J."/>
            <person name="Deadmond M.C."/>
            <person name="Paddock B.E."/>
            <person name="Koyack M.J."/>
            <person name="Gallegos D.A."/>
            <person name="Mitchell E.A."/>
            <person name="Ushijima B."/>
            <person name="Saw J.H."/>
            <person name="Mcphail K.L."/>
            <person name="Videau P."/>
        </authorList>
    </citation>
    <scope>NUCLEOTIDE SEQUENCE [LARGE SCALE GENOMIC DNA]</scope>
    <source>
        <strain evidence="1 2">11A07</strain>
    </source>
</reference>